<dbReference type="CDD" id="cd03319">
    <property type="entry name" value="L-Ala-DL-Glu_epimerase"/>
    <property type="match status" value="1"/>
</dbReference>
<dbReference type="EMBL" id="CP043617">
    <property type="protein sequence ID" value="QFR50042.1"/>
    <property type="molecule type" value="Genomic_DNA"/>
</dbReference>
<dbReference type="SFLD" id="SFLDS00001">
    <property type="entry name" value="Enolase"/>
    <property type="match status" value="1"/>
</dbReference>
<keyword evidence="4 8" id="KW-0413">Isomerase</keyword>
<dbReference type="Gene3D" id="3.20.20.120">
    <property type="entry name" value="Enolase-like C-terminal domain"/>
    <property type="match status" value="1"/>
</dbReference>
<name>A0A5P8P2T8_9BACT</name>
<dbReference type="InterPro" id="IPR034603">
    <property type="entry name" value="Dipeptide_epimerase"/>
</dbReference>
<feature type="binding site" evidence="7">
    <location>
        <position position="225"/>
    </location>
    <ligand>
        <name>Mg(2+)</name>
        <dbReference type="ChEBI" id="CHEBI:18420"/>
    </ligand>
</feature>
<dbReference type="InterPro" id="IPR013342">
    <property type="entry name" value="Mandelate_racemase_C"/>
</dbReference>
<dbReference type="SUPFAM" id="SSF54826">
    <property type="entry name" value="Enolase N-terminal domain-like"/>
    <property type="match status" value="1"/>
</dbReference>
<dbReference type="Proteomes" id="UP000326944">
    <property type="component" value="Chromosome"/>
</dbReference>
<feature type="binding site" evidence="6">
    <location>
        <position position="279"/>
    </location>
    <ligand>
        <name>substrate</name>
    </ligand>
</feature>
<feature type="binding site" evidence="6">
    <location>
        <position position="303"/>
    </location>
    <ligand>
        <name>substrate</name>
    </ligand>
</feature>
<feature type="binding site" evidence="6">
    <location>
        <position position="305"/>
    </location>
    <ligand>
        <name>substrate</name>
    </ligand>
</feature>
<comment type="cofactor">
    <cofactor evidence="7 8">
        <name>Mg(2+)</name>
        <dbReference type="ChEBI" id="CHEBI:18420"/>
    </cofactor>
    <text evidence="7 8">Binds 1 Mg(2+) ion per subunit.</text>
</comment>
<feature type="binding site" evidence="7">
    <location>
        <position position="200"/>
    </location>
    <ligand>
        <name>Mg(2+)</name>
        <dbReference type="ChEBI" id="CHEBI:18420"/>
    </ligand>
</feature>
<dbReference type="InterPro" id="IPR029017">
    <property type="entry name" value="Enolase-like_N"/>
</dbReference>
<evidence type="ECO:0000256" key="4">
    <source>
        <dbReference type="ARBA" id="ARBA00023235"/>
    </source>
</evidence>
<dbReference type="InterPro" id="IPR036849">
    <property type="entry name" value="Enolase-like_C_sf"/>
</dbReference>
<evidence type="ECO:0000256" key="7">
    <source>
        <dbReference type="PIRSR" id="PIRSR634603-3"/>
    </source>
</evidence>
<proteinExistence type="inferred from homology"/>
<feature type="active site" description="Proton acceptor; specific for (S)-substrate epimerization" evidence="5">
    <location>
        <position position="249"/>
    </location>
</feature>
<keyword evidence="2 7" id="KW-0479">Metal-binding</keyword>
<evidence type="ECO:0000256" key="8">
    <source>
        <dbReference type="RuleBase" id="RU366006"/>
    </source>
</evidence>
<evidence type="ECO:0000256" key="3">
    <source>
        <dbReference type="ARBA" id="ARBA00022842"/>
    </source>
</evidence>
<dbReference type="AlphaFoldDB" id="A0A5P8P2T8"/>
<feature type="binding site" evidence="6">
    <location>
        <position position="277"/>
    </location>
    <ligand>
        <name>substrate</name>
    </ligand>
</feature>
<organism evidence="10 11">
    <name type="scientific">Sulfurimonas lithotrophica</name>
    <dbReference type="NCBI Taxonomy" id="2590022"/>
    <lineage>
        <taxon>Bacteria</taxon>
        <taxon>Pseudomonadati</taxon>
        <taxon>Campylobacterota</taxon>
        <taxon>Epsilonproteobacteria</taxon>
        <taxon>Campylobacterales</taxon>
        <taxon>Sulfurimonadaceae</taxon>
        <taxon>Sulfurimonas</taxon>
    </lineage>
</organism>
<dbReference type="GO" id="GO:0016855">
    <property type="term" value="F:racemase and epimerase activity, acting on amino acids and derivatives"/>
    <property type="evidence" value="ECO:0007669"/>
    <property type="project" value="UniProtKB-UniRule"/>
</dbReference>
<evidence type="ECO:0000256" key="1">
    <source>
        <dbReference type="ARBA" id="ARBA00008031"/>
    </source>
</evidence>
<dbReference type="PANTHER" id="PTHR48073:SF2">
    <property type="entry name" value="O-SUCCINYLBENZOATE SYNTHASE"/>
    <property type="match status" value="1"/>
</dbReference>
<dbReference type="InterPro" id="IPR029065">
    <property type="entry name" value="Enolase_C-like"/>
</dbReference>
<keyword evidence="3 7" id="KW-0460">Magnesium</keyword>
<evidence type="ECO:0000259" key="9">
    <source>
        <dbReference type="SMART" id="SM00922"/>
    </source>
</evidence>
<gene>
    <name evidence="10" type="ORF">FJR48_10010</name>
</gene>
<feature type="binding site" evidence="6">
    <location>
        <position position="24"/>
    </location>
    <ligand>
        <name>substrate</name>
    </ligand>
</feature>
<evidence type="ECO:0000313" key="10">
    <source>
        <dbReference type="EMBL" id="QFR50042.1"/>
    </source>
</evidence>
<evidence type="ECO:0000256" key="5">
    <source>
        <dbReference type="PIRSR" id="PIRSR634603-1"/>
    </source>
</evidence>
<comment type="similarity">
    <text evidence="1 8">Belongs to the mandelate racemase/muconate lactonizing enzyme family.</text>
</comment>
<dbReference type="RefSeq" id="WP_152307990.1">
    <property type="nucleotide sequence ID" value="NZ_CP043617.1"/>
</dbReference>
<evidence type="ECO:0000313" key="11">
    <source>
        <dbReference type="Proteomes" id="UP000326944"/>
    </source>
</evidence>
<feature type="domain" description="Mandelate racemase/muconate lactonizing enzyme C-terminal" evidence="9">
    <location>
        <begin position="126"/>
        <end position="221"/>
    </location>
</feature>
<protein>
    <recommendedName>
        <fullName evidence="8">Dipeptide epimerase</fullName>
        <ecNumber evidence="8">5.1.1.-</ecNumber>
    </recommendedName>
</protein>
<accession>A0A5P8P2T8</accession>
<dbReference type="Pfam" id="PF13378">
    <property type="entry name" value="MR_MLE_C"/>
    <property type="match status" value="1"/>
</dbReference>
<dbReference type="Gene3D" id="3.30.390.10">
    <property type="entry name" value="Enolase-like, N-terminal domain"/>
    <property type="match status" value="1"/>
</dbReference>
<dbReference type="GO" id="GO:0046872">
    <property type="term" value="F:metal ion binding"/>
    <property type="evidence" value="ECO:0007669"/>
    <property type="project" value="UniProtKB-KW"/>
</dbReference>
<dbReference type="SUPFAM" id="SSF51604">
    <property type="entry name" value="Enolase C-terminal domain-like"/>
    <property type="match status" value="1"/>
</dbReference>
<feature type="binding site" evidence="6">
    <location>
        <position position="120"/>
    </location>
    <ligand>
        <name>substrate</name>
    </ligand>
</feature>
<keyword evidence="11" id="KW-1185">Reference proteome</keyword>
<dbReference type="PANTHER" id="PTHR48073">
    <property type="entry name" value="O-SUCCINYLBENZOATE SYNTHASE-RELATED"/>
    <property type="match status" value="1"/>
</dbReference>
<dbReference type="KEGG" id="sulg:FJR48_10010"/>
<sequence length="316" mass="35107">MKIKKITTTIETIPLKTPFITALRRVDNVEFVRVRIELQSGNLSFGEAPATKAITGEDLDLILNSIDSYKARLIGLSPQEAIAKLDSFKIGSSARAALDMALFNILNPLNNKTDKKTAITISLGDVSKMLADANIAYTSQNDILKLKFNDNINHAIEVTKKIKEQNPDASLLIDANQAWSYKDSITYIDAIKDVGIELIEQPVKKDELESLKKITEYSDIPIVADESCFTFEDVKVVVENKIADIINIKLMKCGGITKAMEILEYCRAKKVPVMMGSMLEGPTSIAYASSLVDAYKDVVKYVDLDSPLLYKENFKK</sequence>
<dbReference type="EC" id="5.1.1.-" evidence="8"/>
<dbReference type="SFLD" id="SFLDG00180">
    <property type="entry name" value="muconate_cycloisomerase"/>
    <property type="match status" value="1"/>
</dbReference>
<evidence type="ECO:0000256" key="2">
    <source>
        <dbReference type="ARBA" id="ARBA00022723"/>
    </source>
</evidence>
<feature type="active site" description="Proton acceptor; specific for (R)-substrate epimerization" evidence="5">
    <location>
        <position position="147"/>
    </location>
</feature>
<feature type="binding site" evidence="6">
    <location>
        <position position="145"/>
    </location>
    <ligand>
        <name>substrate</name>
    </ligand>
</feature>
<dbReference type="OrthoDB" id="9782675at2"/>
<feature type="binding site" evidence="7">
    <location>
        <position position="174"/>
    </location>
    <ligand>
        <name>Mg(2+)</name>
        <dbReference type="ChEBI" id="CHEBI:18420"/>
    </ligand>
</feature>
<reference evidence="10 11" key="1">
    <citation type="submission" date="2019-09" db="EMBL/GenBank/DDBJ databases">
        <title>Sulfurimonas gotlandica sp. nov., a chemoautotrophic and psychrotolerant epsilonproteobacterium isolated from a pelagic redoxcline, and an emended description of the genus Sulfurimonas.</title>
        <authorList>
            <person name="Wang S."/>
            <person name="Jiang L."/>
            <person name="Shao S."/>
        </authorList>
    </citation>
    <scope>NUCLEOTIDE SEQUENCE [LARGE SCALE GENOMIC DNA]</scope>
    <source>
        <strain evidence="10 11">GYSZ_1</strain>
    </source>
</reference>
<evidence type="ECO:0000256" key="6">
    <source>
        <dbReference type="PIRSR" id="PIRSR634603-2"/>
    </source>
</evidence>
<dbReference type="SMART" id="SM00922">
    <property type="entry name" value="MR_MLE"/>
    <property type="match status" value="1"/>
</dbReference>